<dbReference type="PROSITE" id="PS51094">
    <property type="entry name" value="PTS_EIIA_TYPE_2"/>
    <property type="match status" value="1"/>
</dbReference>
<dbReference type="InterPro" id="IPR016152">
    <property type="entry name" value="PTrfase/Anion_transptr"/>
</dbReference>
<comment type="subcellular location">
    <subcellularLocation>
        <location evidence="1">Cytoplasm</location>
    </subcellularLocation>
</comment>
<dbReference type="GO" id="GO:0009401">
    <property type="term" value="P:phosphoenolpyruvate-dependent sugar phosphotransferase system"/>
    <property type="evidence" value="ECO:0007669"/>
    <property type="project" value="UniProtKB-KW"/>
</dbReference>
<dbReference type="KEGG" id="adp:NCTC12871_01559"/>
<dbReference type="InterPro" id="IPR002178">
    <property type="entry name" value="PTS_EIIA_type-2_dom"/>
</dbReference>
<dbReference type="GO" id="GO:0005737">
    <property type="term" value="C:cytoplasm"/>
    <property type="evidence" value="ECO:0007669"/>
    <property type="project" value="UniProtKB-SubCell"/>
</dbReference>
<dbReference type="PANTHER" id="PTHR36203:SF4">
    <property type="entry name" value="MANNITOL-SPECIFIC CRYPTIC PHOSPHOTRANSFERASE ENZYME IIA COMPONENT"/>
    <property type="match status" value="1"/>
</dbReference>
<dbReference type="OrthoDB" id="1634238at2"/>
<dbReference type="CDD" id="cd00211">
    <property type="entry name" value="PTS_IIA_fru"/>
    <property type="match status" value="1"/>
</dbReference>
<dbReference type="Pfam" id="PF00359">
    <property type="entry name" value="PTS_EIIA_2"/>
    <property type="match status" value="1"/>
</dbReference>
<dbReference type="EC" id="2.7.1.-" evidence="8"/>
<keyword evidence="5" id="KW-0598">Phosphotransferase system</keyword>
<evidence type="ECO:0000313" key="8">
    <source>
        <dbReference type="EMBL" id="VEJ10051.1"/>
    </source>
</evidence>
<proteinExistence type="predicted"/>
<protein>
    <submittedName>
        <fullName evidence="8">Putative PTS IIA-like nitrogen-regulatory protein PtsN</fullName>
        <ecNumber evidence="8">2.7.1.-</ecNumber>
    </submittedName>
</protein>
<keyword evidence="4 8" id="KW-0808">Transferase</keyword>
<sequence length="146" mass="16268">MILKKLIGDNISIVIEDNLLPDVAVDKMCEKLLDSGVIKPSYVEAIKRLQHEIGPYYVVAPRIAMPHARPEDGVVKEGLQLTVFKHGVDLGDKDNGNVYLALTLAATGAENHMQLIQAVANFFQDETRITNIMHCDDIEQIKHHLT</sequence>
<dbReference type="Gene3D" id="3.40.930.10">
    <property type="entry name" value="Mannitol-specific EII, Chain A"/>
    <property type="match status" value="1"/>
</dbReference>
<keyword evidence="6" id="KW-0418">Kinase</keyword>
<dbReference type="PROSITE" id="PS00372">
    <property type="entry name" value="PTS_EIIA_TYPE_2_HIS"/>
    <property type="match status" value="1"/>
</dbReference>
<evidence type="ECO:0000256" key="4">
    <source>
        <dbReference type="ARBA" id="ARBA00022679"/>
    </source>
</evidence>
<evidence type="ECO:0000256" key="6">
    <source>
        <dbReference type="ARBA" id="ARBA00022777"/>
    </source>
</evidence>
<evidence type="ECO:0000256" key="3">
    <source>
        <dbReference type="ARBA" id="ARBA00022490"/>
    </source>
</evidence>
<evidence type="ECO:0000256" key="2">
    <source>
        <dbReference type="ARBA" id="ARBA00022448"/>
    </source>
</evidence>
<dbReference type="GO" id="GO:0016301">
    <property type="term" value="F:kinase activity"/>
    <property type="evidence" value="ECO:0007669"/>
    <property type="project" value="UniProtKB-KW"/>
</dbReference>
<name>A0A448TVU4_9PAST</name>
<dbReference type="InterPro" id="IPR051351">
    <property type="entry name" value="Ascorbate-PTS_EIIA_comp"/>
</dbReference>
<organism evidence="8 9">
    <name type="scientific">Actinobacillus delphinicola</name>
    <dbReference type="NCBI Taxonomy" id="51161"/>
    <lineage>
        <taxon>Bacteria</taxon>
        <taxon>Pseudomonadati</taxon>
        <taxon>Pseudomonadota</taxon>
        <taxon>Gammaproteobacteria</taxon>
        <taxon>Pasteurellales</taxon>
        <taxon>Pasteurellaceae</taxon>
        <taxon>Actinobacillus</taxon>
    </lineage>
</organism>
<keyword evidence="3" id="KW-0963">Cytoplasm</keyword>
<dbReference type="EMBL" id="LR134510">
    <property type="protein sequence ID" value="VEJ10051.1"/>
    <property type="molecule type" value="Genomic_DNA"/>
</dbReference>
<accession>A0A448TVU4</accession>
<dbReference type="AlphaFoldDB" id="A0A448TVU4"/>
<feature type="domain" description="PTS EIIA type-2" evidence="7">
    <location>
        <begin position="4"/>
        <end position="146"/>
    </location>
</feature>
<gene>
    <name evidence="8" type="primary">ulaC</name>
    <name evidence="8" type="ORF">NCTC12871_01559</name>
</gene>
<keyword evidence="9" id="KW-1185">Reference proteome</keyword>
<evidence type="ECO:0000256" key="5">
    <source>
        <dbReference type="ARBA" id="ARBA00022683"/>
    </source>
</evidence>
<reference evidence="8 9" key="1">
    <citation type="submission" date="2018-12" db="EMBL/GenBank/DDBJ databases">
        <authorList>
            <consortium name="Pathogen Informatics"/>
        </authorList>
    </citation>
    <scope>NUCLEOTIDE SEQUENCE [LARGE SCALE GENOMIC DNA]</scope>
    <source>
        <strain evidence="8 9">NCTC12871</strain>
    </source>
</reference>
<dbReference type="Proteomes" id="UP000279799">
    <property type="component" value="Chromosome"/>
</dbReference>
<dbReference type="SUPFAM" id="SSF55804">
    <property type="entry name" value="Phoshotransferase/anion transport protein"/>
    <property type="match status" value="1"/>
</dbReference>
<keyword evidence="2" id="KW-0813">Transport</keyword>
<dbReference type="PANTHER" id="PTHR36203">
    <property type="entry name" value="ASCORBATE-SPECIFIC PTS SYSTEM EIIA COMPONENT"/>
    <property type="match status" value="1"/>
</dbReference>
<evidence type="ECO:0000256" key="1">
    <source>
        <dbReference type="ARBA" id="ARBA00004496"/>
    </source>
</evidence>
<dbReference type="RefSeq" id="WP_126600469.1">
    <property type="nucleotide sequence ID" value="NZ_LR134510.1"/>
</dbReference>
<evidence type="ECO:0000313" key="9">
    <source>
        <dbReference type="Proteomes" id="UP000279799"/>
    </source>
</evidence>
<evidence type="ECO:0000259" key="7">
    <source>
        <dbReference type="PROSITE" id="PS51094"/>
    </source>
</evidence>